<feature type="compositionally biased region" description="Basic residues" evidence="1">
    <location>
        <begin position="226"/>
        <end position="262"/>
    </location>
</feature>
<keyword evidence="3" id="KW-1185">Reference proteome</keyword>
<protein>
    <submittedName>
        <fullName evidence="2">Uncharacterized protein</fullName>
    </submittedName>
</protein>
<sequence>MGTCFYSRAVTCYICSAVGVRGPCRYSTSSTPICSLVGVQRAFAAAAAELCDSGGEGSTAGWGGDLERRVAAWCWHSTLSTAKKEGPLFSACGWRTRAARGARHGGAHARRCRCCSAGQGEAAAALLSGAPRRAGGRHQALRTTVRRQDPRQPGAGAAGARGGGTRGSGARGRDRCGVRPAALASDAAHRPPIDSFRSTLLEEAGESLVPAPAAANGSGILRWHGRRRARQRSIGRWRAARHKSSWGRRRRRTEGRAHRRRPSPSPVVEQE</sequence>
<organism evidence="2 3">
    <name type="scientific">Triticum urartu</name>
    <name type="common">Red wild einkorn</name>
    <name type="synonym">Crithodium urartu</name>
    <dbReference type="NCBI Taxonomy" id="4572"/>
    <lineage>
        <taxon>Eukaryota</taxon>
        <taxon>Viridiplantae</taxon>
        <taxon>Streptophyta</taxon>
        <taxon>Embryophyta</taxon>
        <taxon>Tracheophyta</taxon>
        <taxon>Spermatophyta</taxon>
        <taxon>Magnoliopsida</taxon>
        <taxon>Liliopsida</taxon>
        <taxon>Poales</taxon>
        <taxon>Poaceae</taxon>
        <taxon>BOP clade</taxon>
        <taxon>Pooideae</taxon>
        <taxon>Triticodae</taxon>
        <taxon>Triticeae</taxon>
        <taxon>Triticinae</taxon>
        <taxon>Triticum</taxon>
    </lineage>
</organism>
<feature type="region of interest" description="Disordered" evidence="1">
    <location>
        <begin position="128"/>
        <end position="176"/>
    </location>
</feature>
<evidence type="ECO:0000256" key="1">
    <source>
        <dbReference type="SAM" id="MobiDB-lite"/>
    </source>
</evidence>
<accession>A0A8R7UWM0</accession>
<evidence type="ECO:0000313" key="3">
    <source>
        <dbReference type="Proteomes" id="UP000015106"/>
    </source>
</evidence>
<evidence type="ECO:0000313" key="2">
    <source>
        <dbReference type="EnsemblPlants" id="TuG1812G0600003058.01.T01"/>
    </source>
</evidence>
<reference evidence="3" key="1">
    <citation type="journal article" date="2013" name="Nature">
        <title>Draft genome of the wheat A-genome progenitor Triticum urartu.</title>
        <authorList>
            <person name="Ling H.Q."/>
            <person name="Zhao S."/>
            <person name="Liu D."/>
            <person name="Wang J."/>
            <person name="Sun H."/>
            <person name="Zhang C."/>
            <person name="Fan H."/>
            <person name="Li D."/>
            <person name="Dong L."/>
            <person name="Tao Y."/>
            <person name="Gao C."/>
            <person name="Wu H."/>
            <person name="Li Y."/>
            <person name="Cui Y."/>
            <person name="Guo X."/>
            <person name="Zheng S."/>
            <person name="Wang B."/>
            <person name="Yu K."/>
            <person name="Liang Q."/>
            <person name="Yang W."/>
            <person name="Lou X."/>
            <person name="Chen J."/>
            <person name="Feng M."/>
            <person name="Jian J."/>
            <person name="Zhang X."/>
            <person name="Luo G."/>
            <person name="Jiang Y."/>
            <person name="Liu J."/>
            <person name="Wang Z."/>
            <person name="Sha Y."/>
            <person name="Zhang B."/>
            <person name="Wu H."/>
            <person name="Tang D."/>
            <person name="Shen Q."/>
            <person name="Xue P."/>
            <person name="Zou S."/>
            <person name="Wang X."/>
            <person name="Liu X."/>
            <person name="Wang F."/>
            <person name="Yang Y."/>
            <person name="An X."/>
            <person name="Dong Z."/>
            <person name="Zhang K."/>
            <person name="Zhang X."/>
            <person name="Luo M.C."/>
            <person name="Dvorak J."/>
            <person name="Tong Y."/>
            <person name="Wang J."/>
            <person name="Yang H."/>
            <person name="Li Z."/>
            <person name="Wang D."/>
            <person name="Zhang A."/>
            <person name="Wang J."/>
        </authorList>
    </citation>
    <scope>NUCLEOTIDE SEQUENCE</scope>
    <source>
        <strain evidence="3">cv. G1812</strain>
    </source>
</reference>
<dbReference type="EnsemblPlants" id="TuG1812G0600003058.01.T01">
    <property type="protein sequence ID" value="TuG1812G0600003058.01.T01"/>
    <property type="gene ID" value="TuG1812G0600003058.01"/>
</dbReference>
<feature type="region of interest" description="Disordered" evidence="1">
    <location>
        <begin position="226"/>
        <end position="271"/>
    </location>
</feature>
<proteinExistence type="predicted"/>
<dbReference type="AlphaFoldDB" id="A0A8R7UWM0"/>
<feature type="compositionally biased region" description="Gly residues" evidence="1">
    <location>
        <begin position="156"/>
        <end position="170"/>
    </location>
</feature>
<dbReference type="Gramene" id="TuG1812G0600003058.01.T01">
    <property type="protein sequence ID" value="TuG1812G0600003058.01.T01"/>
    <property type="gene ID" value="TuG1812G0600003058.01"/>
</dbReference>
<name>A0A8R7UWM0_TRIUA</name>
<dbReference type="Proteomes" id="UP000015106">
    <property type="component" value="Chromosome 6"/>
</dbReference>
<reference evidence="2" key="3">
    <citation type="submission" date="2022-06" db="UniProtKB">
        <authorList>
            <consortium name="EnsemblPlants"/>
        </authorList>
    </citation>
    <scope>IDENTIFICATION</scope>
</reference>
<reference evidence="2" key="2">
    <citation type="submission" date="2018-03" db="EMBL/GenBank/DDBJ databases">
        <title>The Triticum urartu genome reveals the dynamic nature of wheat genome evolution.</title>
        <authorList>
            <person name="Ling H."/>
            <person name="Ma B."/>
            <person name="Shi X."/>
            <person name="Liu H."/>
            <person name="Dong L."/>
            <person name="Sun H."/>
            <person name="Cao Y."/>
            <person name="Gao Q."/>
            <person name="Zheng S."/>
            <person name="Li Y."/>
            <person name="Yu Y."/>
            <person name="Du H."/>
            <person name="Qi M."/>
            <person name="Li Y."/>
            <person name="Yu H."/>
            <person name="Cui Y."/>
            <person name="Wang N."/>
            <person name="Chen C."/>
            <person name="Wu H."/>
            <person name="Zhao Y."/>
            <person name="Zhang J."/>
            <person name="Li Y."/>
            <person name="Zhou W."/>
            <person name="Zhang B."/>
            <person name="Hu W."/>
            <person name="Eijk M."/>
            <person name="Tang J."/>
            <person name="Witsenboer H."/>
            <person name="Zhao S."/>
            <person name="Li Z."/>
            <person name="Zhang A."/>
            <person name="Wang D."/>
            <person name="Liang C."/>
        </authorList>
    </citation>
    <scope>NUCLEOTIDE SEQUENCE [LARGE SCALE GENOMIC DNA]</scope>
    <source>
        <strain evidence="2">cv. G1812</strain>
    </source>
</reference>